<keyword evidence="3" id="KW-1185">Reference proteome</keyword>
<sequence length="278" mass="30625">MSSPKVFDGPLDAHISSPRDAQEEILVGSRSQKRSADALESSSTPPKKRARRHAAKGERERYEKLKADSMCRILSEHSVQCMRCLGKIQLSKKNNYDQEHWAKHRQRCIKQSDKKVAELSAKNRLILGRLSTTPELTADSASDTSSVSGVKSDASDFLTAAPAPAHTSPAPVTAPWLDPARGRELYNDYMARAHPGAKPFCPSTYAELVDAIRAWDPTSVKPPVWFEATYVDPEKLRLRPAVWEADADSSDDEWPEEASVRQPDVPCTPQDAGGSSSS</sequence>
<feature type="region of interest" description="Disordered" evidence="1">
    <location>
        <begin position="242"/>
        <end position="278"/>
    </location>
</feature>
<accession>A0A1Y2IUB5</accession>
<feature type="compositionally biased region" description="Acidic residues" evidence="1">
    <location>
        <begin position="245"/>
        <end position="256"/>
    </location>
</feature>
<dbReference type="EMBL" id="KZ084095">
    <property type="protein sequence ID" value="OSD04749.1"/>
    <property type="molecule type" value="Genomic_DNA"/>
</dbReference>
<protein>
    <submittedName>
        <fullName evidence="2">Uncharacterized protein</fullName>
    </submittedName>
</protein>
<dbReference type="Proteomes" id="UP000193067">
    <property type="component" value="Unassembled WGS sequence"/>
</dbReference>
<feature type="region of interest" description="Disordered" evidence="1">
    <location>
        <begin position="1"/>
        <end position="61"/>
    </location>
</feature>
<evidence type="ECO:0000313" key="3">
    <source>
        <dbReference type="Proteomes" id="UP000193067"/>
    </source>
</evidence>
<reference evidence="2 3" key="1">
    <citation type="journal article" date="2015" name="Biotechnol. Biofuels">
        <title>Enhanced degradation of softwood versus hardwood by the white-rot fungus Pycnoporus coccineus.</title>
        <authorList>
            <person name="Couturier M."/>
            <person name="Navarro D."/>
            <person name="Chevret D."/>
            <person name="Henrissat B."/>
            <person name="Piumi F."/>
            <person name="Ruiz-Duenas F.J."/>
            <person name="Martinez A.T."/>
            <person name="Grigoriev I.V."/>
            <person name="Riley R."/>
            <person name="Lipzen A."/>
            <person name="Berrin J.G."/>
            <person name="Master E.R."/>
            <person name="Rosso M.N."/>
        </authorList>
    </citation>
    <scope>NUCLEOTIDE SEQUENCE [LARGE SCALE GENOMIC DNA]</scope>
    <source>
        <strain evidence="2 3">BRFM310</strain>
    </source>
</reference>
<dbReference type="AlphaFoldDB" id="A0A1Y2IUB5"/>
<dbReference type="STRING" id="1353009.A0A1Y2IUB5"/>
<name>A0A1Y2IUB5_TRAC3</name>
<evidence type="ECO:0000313" key="2">
    <source>
        <dbReference type="EMBL" id="OSD04749.1"/>
    </source>
</evidence>
<dbReference type="OrthoDB" id="3268830at2759"/>
<proteinExistence type="predicted"/>
<gene>
    <name evidence="2" type="ORF">PYCCODRAFT_1465716</name>
</gene>
<organism evidence="2 3">
    <name type="scientific">Trametes coccinea (strain BRFM310)</name>
    <name type="common">Pycnoporus coccineus</name>
    <dbReference type="NCBI Taxonomy" id="1353009"/>
    <lineage>
        <taxon>Eukaryota</taxon>
        <taxon>Fungi</taxon>
        <taxon>Dikarya</taxon>
        <taxon>Basidiomycota</taxon>
        <taxon>Agaricomycotina</taxon>
        <taxon>Agaricomycetes</taxon>
        <taxon>Polyporales</taxon>
        <taxon>Polyporaceae</taxon>
        <taxon>Trametes</taxon>
    </lineage>
</organism>
<evidence type="ECO:0000256" key="1">
    <source>
        <dbReference type="SAM" id="MobiDB-lite"/>
    </source>
</evidence>